<organism evidence="2 3">
    <name type="scientific">Clathrus columnatus</name>
    <dbReference type="NCBI Taxonomy" id="1419009"/>
    <lineage>
        <taxon>Eukaryota</taxon>
        <taxon>Fungi</taxon>
        <taxon>Dikarya</taxon>
        <taxon>Basidiomycota</taxon>
        <taxon>Agaricomycotina</taxon>
        <taxon>Agaricomycetes</taxon>
        <taxon>Phallomycetidae</taxon>
        <taxon>Phallales</taxon>
        <taxon>Clathraceae</taxon>
        <taxon>Clathrus</taxon>
    </lineage>
</organism>
<feature type="compositionally biased region" description="Polar residues" evidence="1">
    <location>
        <begin position="335"/>
        <end position="357"/>
    </location>
</feature>
<feature type="region of interest" description="Disordered" evidence="1">
    <location>
        <begin position="737"/>
        <end position="758"/>
    </location>
</feature>
<evidence type="ECO:0000313" key="2">
    <source>
        <dbReference type="EMBL" id="GJJ12091.1"/>
    </source>
</evidence>
<feature type="compositionally biased region" description="Polar residues" evidence="1">
    <location>
        <begin position="64"/>
        <end position="98"/>
    </location>
</feature>
<reference evidence="2" key="1">
    <citation type="submission" date="2021-10" db="EMBL/GenBank/DDBJ databases">
        <title>De novo Genome Assembly of Clathrus columnatus (Basidiomycota, Fungi) Using Illumina and Nanopore Sequence Data.</title>
        <authorList>
            <person name="Ogiso-Tanaka E."/>
            <person name="Itagaki H."/>
            <person name="Hosoya T."/>
            <person name="Hosaka K."/>
        </authorList>
    </citation>
    <scope>NUCLEOTIDE SEQUENCE</scope>
    <source>
        <strain evidence="2">MO-923</strain>
    </source>
</reference>
<feature type="region of interest" description="Disordered" evidence="1">
    <location>
        <begin position="294"/>
        <end position="455"/>
    </location>
</feature>
<feature type="compositionally biased region" description="Low complexity" evidence="1">
    <location>
        <begin position="184"/>
        <end position="196"/>
    </location>
</feature>
<feature type="region of interest" description="Disordered" evidence="1">
    <location>
        <begin position="998"/>
        <end position="1136"/>
    </location>
</feature>
<accession>A0AAV5ABS6</accession>
<gene>
    <name evidence="2" type="ORF">Clacol_006332</name>
</gene>
<feature type="compositionally biased region" description="Pro residues" evidence="1">
    <location>
        <begin position="1012"/>
        <end position="1023"/>
    </location>
</feature>
<feature type="compositionally biased region" description="Basic and acidic residues" evidence="1">
    <location>
        <begin position="248"/>
        <end position="258"/>
    </location>
</feature>
<feature type="region of interest" description="Disordered" evidence="1">
    <location>
        <begin position="834"/>
        <end position="866"/>
    </location>
</feature>
<name>A0AAV5ABS6_9AGAM</name>
<evidence type="ECO:0000313" key="3">
    <source>
        <dbReference type="Proteomes" id="UP001050691"/>
    </source>
</evidence>
<sequence>MNRARTTTTTETYTAHYNLSRTSEGTALKGPIKIWNPQPHNLLSESETESAPKRYHSHAHIAQSAPSAHQVVTNSNYSNHPSMSNSRSTSSYPHQRVTSPPPRRSERNVYAQPMEPSQPQPQPKPNTSVWNLNFIRPHRKETKAETLSSRRVDDLHRTAVTSSRHHQSSASNSKPVGRGPAPPVSYSSPSSAEPSPRNSTDSEHQTTNYPSEVESRRHPHTIWNPYVDSKLSSDYPTRKPDTVSTTQRIDDKKNKDRDDMVAKVTEAFSPPITTRSRVPETISLGQLSLLRGEDSGFSRRITPTGKASESQPRLQAYPPPSTSSHSRQRVAPQDFDNSTATDPRSKNYRQPTISTSRAPIEPPVRAQPTPTIPTPKASLPPPMTKPPVSTRTPFFAHLLMKKTQPSSRAASGPPPFNPTPANDQPASKQTIKEPLTRSVRTPTIPNPADPQVSLSFADHRPQQDERYTTIPAQSSKTHPRDIGPPVPPKQPVGNIKSAAEETSSRSTYLISKVDALRPTGNMEAVNQAYSRHLYTSPPPTSSANQYQYSSKSKPVPIQAQAHGVQSQVMVPTIDLQIKSPIIPNQSSTKPLPIPISSPALVHVPPVSAPTLSHSTVLTQQMQAGARLPTVSKSPTPPKSPPPVDLSSALIQIDKTITSSKLYERLPILENQVQPTSGHPMSLDDMNKFALVRPAATVPRSAPTMTTKEELISAGPLTSIPTTGTVGGEFTLTVPTTTTATSHSQSNSGHTTPSETIPRPTSVHIQWIPPAETETSSISSAEDEIIPSRRFTNTISQASVAAAIGTTSNKILIRSGETSYASQAPNLYVAPQSLSCGTPTPPGPGTQDVPRNLISSETPKKNPLSSAERPIAGAWTTKATANIPSSNLEALPQPPSKVENGVSFSRPAASTRLNGDAMNGKLLSIQAATATTNGSSVGMTPGAWTTVTKYNKPTIFEAEKKNELYVGNGQTLSSTMNQALNGTTSVGTWTTKVAQLDTQYSHHSDSNTTTPKLTPPHNPSPPSTTPRYQTTPATGSGSNTPSSSQSHSGTGLSLVERVPISGHPSTPAPSRPVLGPTPPPLSISSTTPDTDSLLTPSSLNSPRSTLLIPQTPPPPVPPPVTVASPRPPPNKEESSKNRILDLFRSKPTNVLSSNDVWVFPRQNSKEGERMLEEKKAKELPTSLSQIKARTTTITAVTQSLPPPRPKSPKLFSSLKLFSKRNRTMSTASMDALDGTTTTVMNSPSSSAPDIPGAPPSPPVRDALLATQEWRDDETNQFTKSKRPHRPGVTFDCPEDVAPIHMVPARFKLSRSQYIEDTEF</sequence>
<dbReference type="Proteomes" id="UP001050691">
    <property type="component" value="Unassembled WGS sequence"/>
</dbReference>
<feature type="compositionally biased region" description="Low complexity" evidence="1">
    <location>
        <begin position="1029"/>
        <end position="1052"/>
    </location>
</feature>
<feature type="region of interest" description="Disordered" evidence="1">
    <location>
        <begin position="467"/>
        <end position="506"/>
    </location>
</feature>
<feature type="compositionally biased region" description="Polar residues" evidence="1">
    <location>
        <begin position="541"/>
        <end position="551"/>
    </location>
</feature>
<feature type="compositionally biased region" description="Basic and acidic residues" evidence="1">
    <location>
        <begin position="142"/>
        <end position="157"/>
    </location>
</feature>
<comment type="caution">
    <text evidence="2">The sequence shown here is derived from an EMBL/GenBank/DDBJ whole genome shotgun (WGS) entry which is preliminary data.</text>
</comment>
<feature type="compositionally biased region" description="Low complexity" evidence="1">
    <location>
        <begin position="737"/>
        <end position="747"/>
    </location>
</feature>
<feature type="compositionally biased region" description="Pro residues" evidence="1">
    <location>
        <begin position="1065"/>
        <end position="1080"/>
    </location>
</feature>
<feature type="compositionally biased region" description="Pro residues" evidence="1">
    <location>
        <begin position="370"/>
        <end position="385"/>
    </location>
</feature>
<evidence type="ECO:0000256" key="1">
    <source>
        <dbReference type="SAM" id="MobiDB-lite"/>
    </source>
</evidence>
<feature type="region of interest" description="Disordered" evidence="1">
    <location>
        <begin position="42"/>
        <end position="258"/>
    </location>
</feature>
<feature type="compositionally biased region" description="Polar residues" evidence="1">
    <location>
        <begin position="419"/>
        <end position="429"/>
    </location>
</feature>
<proteinExistence type="predicted"/>
<feature type="compositionally biased region" description="Low complexity" evidence="1">
    <location>
        <begin position="1081"/>
        <end position="1108"/>
    </location>
</feature>
<keyword evidence="3" id="KW-1185">Reference proteome</keyword>
<feature type="compositionally biased region" description="Pro residues" evidence="1">
    <location>
        <begin position="1109"/>
        <end position="1127"/>
    </location>
</feature>
<feature type="region of interest" description="Disordered" evidence="1">
    <location>
        <begin position="532"/>
        <end position="551"/>
    </location>
</feature>
<dbReference type="EMBL" id="BPWL01000007">
    <property type="protein sequence ID" value="GJJ12091.1"/>
    <property type="molecule type" value="Genomic_DNA"/>
</dbReference>
<protein>
    <submittedName>
        <fullName evidence="2">Uncharacterized protein</fullName>
    </submittedName>
</protein>
<feature type="region of interest" description="Disordered" evidence="1">
    <location>
        <begin position="1270"/>
        <end position="1294"/>
    </location>
</feature>